<reference evidence="3" key="1">
    <citation type="submission" date="2025-08" db="UniProtKB">
        <authorList>
            <consortium name="Ensembl"/>
        </authorList>
    </citation>
    <scope>IDENTIFICATION</scope>
</reference>
<dbReference type="InterPro" id="IPR011993">
    <property type="entry name" value="PH-like_dom_sf"/>
</dbReference>
<sequence length="121" mass="13545">MEGILYKWTNYMTGWQPRWFVLENGVISYYDSEDDVNKGSKGSIKMSVCDIKGQNAEHPAALCWNRPASPLSVRFSPSHRFHPAGADHPWRAALLRACRECSRAPEVAGGIGVVQSWKPGR</sequence>
<dbReference type="PANTHER" id="PTHR22902:SF27">
    <property type="entry name" value="PLECKSTRIN HOMOLOGY DOMAIN-CONTAINING FAMILY A MEMBER 3"/>
    <property type="match status" value="1"/>
</dbReference>
<evidence type="ECO:0000313" key="4">
    <source>
        <dbReference type="Proteomes" id="UP000261560"/>
    </source>
</evidence>
<proteinExistence type="predicted"/>
<dbReference type="GO" id="GO:0007032">
    <property type="term" value="P:endosome organization"/>
    <property type="evidence" value="ECO:0007669"/>
    <property type="project" value="TreeGrafter"/>
</dbReference>
<dbReference type="GO" id="GO:0055037">
    <property type="term" value="C:recycling endosome"/>
    <property type="evidence" value="ECO:0007669"/>
    <property type="project" value="TreeGrafter"/>
</dbReference>
<protein>
    <recommendedName>
        <fullName evidence="2">PH domain-containing protein</fullName>
    </recommendedName>
</protein>
<dbReference type="InterPro" id="IPR045188">
    <property type="entry name" value="Boi1/Boi2-like"/>
</dbReference>
<feature type="domain" description="PH" evidence="2">
    <location>
        <begin position="1"/>
        <end position="99"/>
    </location>
</feature>
<dbReference type="STRING" id="30732.ENSOMEP00000014674"/>
<evidence type="ECO:0000313" key="3">
    <source>
        <dbReference type="Ensembl" id="ENSOMEP00000014674.1"/>
    </source>
</evidence>
<name>A0A3B3CAN7_ORYME</name>
<dbReference type="Pfam" id="PF00169">
    <property type="entry name" value="PH"/>
    <property type="match status" value="1"/>
</dbReference>
<dbReference type="PANTHER" id="PTHR22902">
    <property type="entry name" value="SESQUIPEDALIAN"/>
    <property type="match status" value="1"/>
</dbReference>
<dbReference type="Proteomes" id="UP000261560">
    <property type="component" value="Unplaced"/>
</dbReference>
<dbReference type="GO" id="GO:0001881">
    <property type="term" value="P:receptor recycling"/>
    <property type="evidence" value="ECO:0007669"/>
    <property type="project" value="TreeGrafter"/>
</dbReference>
<accession>A0A3B3CAN7</accession>
<dbReference type="SUPFAM" id="SSF50729">
    <property type="entry name" value="PH domain-like"/>
    <property type="match status" value="1"/>
</dbReference>
<dbReference type="PaxDb" id="30732-ENSOMEP00000014674"/>
<dbReference type="PROSITE" id="PS50003">
    <property type="entry name" value="PH_DOMAIN"/>
    <property type="match status" value="1"/>
</dbReference>
<dbReference type="InterPro" id="IPR001849">
    <property type="entry name" value="PH_domain"/>
</dbReference>
<dbReference type="GO" id="GO:0005769">
    <property type="term" value="C:early endosome"/>
    <property type="evidence" value="ECO:0007669"/>
    <property type="project" value="TreeGrafter"/>
</dbReference>
<dbReference type="AlphaFoldDB" id="A0A3B3CAN7"/>
<dbReference type="GO" id="GO:0042147">
    <property type="term" value="P:retrograde transport, endosome to Golgi"/>
    <property type="evidence" value="ECO:0007669"/>
    <property type="project" value="TreeGrafter"/>
</dbReference>
<keyword evidence="1" id="KW-0597">Phosphoprotein</keyword>
<dbReference type="GO" id="GO:0005829">
    <property type="term" value="C:cytosol"/>
    <property type="evidence" value="ECO:0007669"/>
    <property type="project" value="GOC"/>
</dbReference>
<evidence type="ECO:0000256" key="1">
    <source>
        <dbReference type="ARBA" id="ARBA00022553"/>
    </source>
</evidence>
<keyword evidence="4" id="KW-1185">Reference proteome</keyword>
<reference evidence="3" key="2">
    <citation type="submission" date="2025-09" db="UniProtKB">
        <authorList>
            <consortium name="Ensembl"/>
        </authorList>
    </citation>
    <scope>IDENTIFICATION</scope>
</reference>
<dbReference type="Gene3D" id="2.30.29.30">
    <property type="entry name" value="Pleckstrin-homology domain (PH domain)/Phosphotyrosine-binding domain (PTB)"/>
    <property type="match status" value="1"/>
</dbReference>
<dbReference type="GeneTree" id="ENSGT00940000155850"/>
<dbReference type="GO" id="GO:0005802">
    <property type="term" value="C:trans-Golgi network"/>
    <property type="evidence" value="ECO:0007669"/>
    <property type="project" value="TreeGrafter"/>
</dbReference>
<dbReference type="OMA" id="RACCECC"/>
<evidence type="ECO:0000259" key="2">
    <source>
        <dbReference type="PROSITE" id="PS50003"/>
    </source>
</evidence>
<organism evidence="3 4">
    <name type="scientific">Oryzias melastigma</name>
    <name type="common">Marine medaka</name>
    <dbReference type="NCBI Taxonomy" id="30732"/>
    <lineage>
        <taxon>Eukaryota</taxon>
        <taxon>Metazoa</taxon>
        <taxon>Chordata</taxon>
        <taxon>Craniata</taxon>
        <taxon>Vertebrata</taxon>
        <taxon>Euteleostomi</taxon>
        <taxon>Actinopterygii</taxon>
        <taxon>Neopterygii</taxon>
        <taxon>Teleostei</taxon>
        <taxon>Neoteleostei</taxon>
        <taxon>Acanthomorphata</taxon>
        <taxon>Ovalentaria</taxon>
        <taxon>Atherinomorphae</taxon>
        <taxon>Beloniformes</taxon>
        <taxon>Adrianichthyidae</taxon>
        <taxon>Oryziinae</taxon>
        <taxon>Oryzias</taxon>
    </lineage>
</organism>
<dbReference type="Ensembl" id="ENSOMET00000033656.1">
    <property type="protein sequence ID" value="ENSOMEP00000014674.1"/>
    <property type="gene ID" value="ENSOMEG00000016189.1"/>
</dbReference>